<dbReference type="Gene3D" id="3.40.980.10">
    <property type="entry name" value="MoaB/Mog-like domain"/>
    <property type="match status" value="1"/>
</dbReference>
<proteinExistence type="inferred from homology"/>
<dbReference type="InterPro" id="IPR036425">
    <property type="entry name" value="MoaB/Mog-like_dom_sf"/>
</dbReference>
<dbReference type="InterPro" id="IPR012245">
    <property type="entry name" value="MoaB"/>
</dbReference>
<reference evidence="7 8" key="1">
    <citation type="submission" date="2019-02" db="EMBL/GenBank/DDBJ databases">
        <title>Deep-cultivation of Planctomycetes and their phenomic and genomic characterization uncovers novel biology.</title>
        <authorList>
            <person name="Wiegand S."/>
            <person name="Jogler M."/>
            <person name="Boedeker C."/>
            <person name="Pinto D."/>
            <person name="Vollmers J."/>
            <person name="Rivas-Marin E."/>
            <person name="Kohn T."/>
            <person name="Peeters S.H."/>
            <person name="Heuer A."/>
            <person name="Rast P."/>
            <person name="Oberbeckmann S."/>
            <person name="Bunk B."/>
            <person name="Jeske O."/>
            <person name="Meyerdierks A."/>
            <person name="Storesund J.E."/>
            <person name="Kallscheuer N."/>
            <person name="Luecker S."/>
            <person name="Lage O.M."/>
            <person name="Pohl T."/>
            <person name="Merkel B.J."/>
            <person name="Hornburger P."/>
            <person name="Mueller R.-W."/>
            <person name="Bruemmer F."/>
            <person name="Labrenz M."/>
            <person name="Spormann A.M."/>
            <person name="Op Den Camp H."/>
            <person name="Overmann J."/>
            <person name="Amann R."/>
            <person name="Jetten M.S.M."/>
            <person name="Mascher T."/>
            <person name="Medema M.H."/>
            <person name="Devos D.P."/>
            <person name="Kaster A.-K."/>
            <person name="Ovreas L."/>
            <person name="Rohde M."/>
            <person name="Galperin M.Y."/>
            <person name="Jogler C."/>
        </authorList>
    </citation>
    <scope>NUCLEOTIDE SEQUENCE [LARGE SCALE GENOMIC DNA]</scope>
    <source>
        <strain evidence="7 8">Pan14r</strain>
    </source>
</reference>
<evidence type="ECO:0000256" key="3">
    <source>
        <dbReference type="ARBA" id="ARBA00006112"/>
    </source>
</evidence>
<dbReference type="PROSITE" id="PS01078">
    <property type="entry name" value="MOCF_BIOSYNTHESIS_1"/>
    <property type="match status" value="1"/>
</dbReference>
<dbReference type="GO" id="GO:0006777">
    <property type="term" value="P:Mo-molybdopterin cofactor biosynthetic process"/>
    <property type="evidence" value="ECO:0007669"/>
    <property type="project" value="UniProtKB-KW"/>
</dbReference>
<evidence type="ECO:0000256" key="2">
    <source>
        <dbReference type="ARBA" id="ARBA00005046"/>
    </source>
</evidence>
<dbReference type="Proteomes" id="UP000317238">
    <property type="component" value="Unassembled WGS sequence"/>
</dbReference>
<comment type="pathway">
    <text evidence="2">Cofactor biosynthesis; molybdopterin biosynthesis.</text>
</comment>
<keyword evidence="5" id="KW-0501">Molybdenum cofactor biosynthesis</keyword>
<name>A0A5C5XSE2_9PLAN</name>
<gene>
    <name evidence="7" type="primary">moaB</name>
    <name evidence="7" type="ORF">Pan14r_53740</name>
</gene>
<dbReference type="AlphaFoldDB" id="A0A5C5XSE2"/>
<evidence type="ECO:0000259" key="6">
    <source>
        <dbReference type="SMART" id="SM00852"/>
    </source>
</evidence>
<sequence length="192" mass="20555">MNGSGDKKRSADENCGCVPVDGPIRVAVITLSDTRSRDNDRSGDRIVDLLTSAGHQLVQRELIRDEPQQLIELLDAIIAKGDAQAVVTTGGTGLAARDQTIDAMQRMLDAELPGFGEHFRRLSIDEIGPSAMLSRATAGRIGRTMIFCLPGSTGAVQTGVQQCILPILRHTVGLVWDDAKSNPNHKDSSAGR</sequence>
<dbReference type="PANTHER" id="PTHR43232:SF2">
    <property type="entry name" value="MOLYBDENUM COFACTOR BIOSYNTHESIS PROTEIN B"/>
    <property type="match status" value="1"/>
</dbReference>
<dbReference type="UniPathway" id="UPA00344"/>
<feature type="domain" description="MoaB/Mog" evidence="6">
    <location>
        <begin position="27"/>
        <end position="170"/>
    </location>
</feature>
<dbReference type="NCBIfam" id="TIGR00177">
    <property type="entry name" value="molyb_syn"/>
    <property type="match status" value="1"/>
</dbReference>
<keyword evidence="8" id="KW-1185">Reference proteome</keyword>
<dbReference type="PANTHER" id="PTHR43232">
    <property type="entry name" value="MOLYBDENUM COFACTOR BIOSYNTHESIS PROTEIN B"/>
    <property type="match status" value="1"/>
</dbReference>
<dbReference type="EMBL" id="SJPL01000002">
    <property type="protein sequence ID" value="TWT65824.1"/>
    <property type="molecule type" value="Genomic_DNA"/>
</dbReference>
<organism evidence="7 8">
    <name type="scientific">Crateriforma conspicua</name>
    <dbReference type="NCBI Taxonomy" id="2527996"/>
    <lineage>
        <taxon>Bacteria</taxon>
        <taxon>Pseudomonadati</taxon>
        <taxon>Planctomycetota</taxon>
        <taxon>Planctomycetia</taxon>
        <taxon>Planctomycetales</taxon>
        <taxon>Planctomycetaceae</taxon>
        <taxon>Crateriforma</taxon>
    </lineage>
</organism>
<dbReference type="InterPro" id="IPR008284">
    <property type="entry name" value="MoCF_biosynth_CS"/>
</dbReference>
<comment type="similarity">
    <text evidence="3">Belongs to the MoaB/Mog family.</text>
</comment>
<dbReference type="FunFam" id="3.40.980.10:FF:000006">
    <property type="entry name" value="Molybdenum cofactor biosynthesis protein B"/>
    <property type="match status" value="1"/>
</dbReference>
<accession>A0A5C5XSE2</accession>
<dbReference type="SMART" id="SM00852">
    <property type="entry name" value="MoCF_biosynth"/>
    <property type="match status" value="1"/>
</dbReference>
<dbReference type="Pfam" id="PF00994">
    <property type="entry name" value="MoCF_biosynth"/>
    <property type="match status" value="1"/>
</dbReference>
<dbReference type="OrthoDB" id="9784492at2"/>
<dbReference type="SUPFAM" id="SSF53218">
    <property type="entry name" value="Molybdenum cofactor biosynthesis proteins"/>
    <property type="match status" value="1"/>
</dbReference>
<evidence type="ECO:0000313" key="7">
    <source>
        <dbReference type="EMBL" id="TWT65824.1"/>
    </source>
</evidence>
<evidence type="ECO:0000256" key="5">
    <source>
        <dbReference type="ARBA" id="ARBA00023150"/>
    </source>
</evidence>
<dbReference type="CDD" id="cd00886">
    <property type="entry name" value="MogA_MoaB"/>
    <property type="match status" value="1"/>
</dbReference>
<protein>
    <recommendedName>
        <fullName evidence="4">Molybdenum cofactor biosynthesis protein B</fullName>
    </recommendedName>
</protein>
<dbReference type="GO" id="GO:0005829">
    <property type="term" value="C:cytosol"/>
    <property type="evidence" value="ECO:0007669"/>
    <property type="project" value="TreeGrafter"/>
</dbReference>
<evidence type="ECO:0000313" key="8">
    <source>
        <dbReference type="Proteomes" id="UP000317238"/>
    </source>
</evidence>
<dbReference type="RefSeq" id="WP_146441024.1">
    <property type="nucleotide sequence ID" value="NZ_SJPL01000002.1"/>
</dbReference>
<dbReference type="InterPro" id="IPR001453">
    <property type="entry name" value="MoaB/Mog_dom"/>
</dbReference>
<evidence type="ECO:0000256" key="4">
    <source>
        <dbReference type="ARBA" id="ARBA00015262"/>
    </source>
</evidence>
<comment type="function">
    <text evidence="1">May be involved in the biosynthesis of molybdopterin.</text>
</comment>
<evidence type="ECO:0000256" key="1">
    <source>
        <dbReference type="ARBA" id="ARBA00003487"/>
    </source>
</evidence>
<comment type="caution">
    <text evidence="7">The sequence shown here is derived from an EMBL/GenBank/DDBJ whole genome shotgun (WGS) entry which is preliminary data.</text>
</comment>